<keyword evidence="3" id="KW-1185">Reference proteome</keyword>
<evidence type="ECO:0000313" key="3">
    <source>
        <dbReference type="Proteomes" id="UP000719412"/>
    </source>
</evidence>
<name>A0A8J6HAH2_TENMO</name>
<evidence type="ECO:0000256" key="1">
    <source>
        <dbReference type="SAM" id="MobiDB-lite"/>
    </source>
</evidence>
<comment type="caution">
    <text evidence="2">The sequence shown here is derived from an EMBL/GenBank/DDBJ whole genome shotgun (WGS) entry which is preliminary data.</text>
</comment>
<proteinExistence type="predicted"/>
<reference evidence="2" key="2">
    <citation type="submission" date="2021-08" db="EMBL/GenBank/DDBJ databases">
        <authorList>
            <person name="Eriksson T."/>
        </authorList>
    </citation>
    <scope>NUCLEOTIDE SEQUENCE</scope>
    <source>
        <strain evidence="2">Stoneville</strain>
        <tissue evidence="2">Whole head</tissue>
    </source>
</reference>
<dbReference type="PANTHER" id="PTHR10773:SF19">
    <property type="match status" value="1"/>
</dbReference>
<dbReference type="AlphaFoldDB" id="A0A8J6HAH2"/>
<feature type="region of interest" description="Disordered" evidence="1">
    <location>
        <begin position="99"/>
        <end position="123"/>
    </location>
</feature>
<dbReference type="Proteomes" id="UP000719412">
    <property type="component" value="Unassembled WGS sequence"/>
</dbReference>
<sequence>MMVFNEAVTIIQSTGEANESNNNLEVVQNVEINFVDFLPTRSDFDFQDVQTQHVPLLNDIIIELPCQVNYPEGQEQSQIYPIESTMSEISDGSEINKNLVPYSDTDSISSSDGYPKKSKKRKKRFQVQESTWCSEKNKKLRESGKRYCGRTKQDGKWCYDKPKEPRVMKPRCKCKSKQRGIMKCSLINEHERQRIFKSFWQMSWGEKKVVINNQVKSVPTKRHRNRKQENETKRGQSLEYFLRVQEECLRVCRTMFINTLVIGRWTILHWKSSFGTRTPSILRQSTSGMEPFKDRHECLFQFLDTLPVMESHYCRSTSQKKYLLAEWQSRQSVYEFYVKDWCKAKKQEPLSIASFSKAFDEKNFALFRPKKDECEKCVSYRMGQVLEDEFNRHVQRKMEAREEKEKDKKERKYVFTADLQAVLMAPKSKVSTLYYKTKLQVHNLCFYNLVNSNAYCFVWNECEGGLGAEEFSSIWMYFIEQKILLNMPADTDERSTIIMYTDGCGYQNRNALMANVLLNVAVAHNIVIEQKYLEPGHTQMEVDSVHATIERNLKDKIINLPADYVPICQKARKKPAPYQRYKTIRPGRGKGDLKVTDIRALSRSRLDCASAFEWSGEEASSGGKLKCRRRDEGSKAGICNSDKEFRRAIRTPSPVAGKEPRHVLFSYRPISYVMPDIGPKKRTIQNKFRTAEVVKVLVPNGIAEMPPLAAEAPGNPRIRYFSCCTPPNPRPVCNIFHKSSRPDLTCQDL</sequence>
<accession>A0A8J6HAH2</accession>
<protein>
    <submittedName>
        <fullName evidence="2">Uncharacterized protein</fullName>
    </submittedName>
</protein>
<evidence type="ECO:0000313" key="2">
    <source>
        <dbReference type="EMBL" id="KAH0815155.1"/>
    </source>
</evidence>
<dbReference type="PANTHER" id="PTHR10773">
    <property type="entry name" value="DNA-DIRECTED RNA POLYMERASES I, II, AND III SUBUNIT RPABC2"/>
    <property type="match status" value="1"/>
</dbReference>
<dbReference type="EMBL" id="JABDTM020023464">
    <property type="protein sequence ID" value="KAH0815155.1"/>
    <property type="molecule type" value="Genomic_DNA"/>
</dbReference>
<gene>
    <name evidence="2" type="ORF">GEV33_007634</name>
</gene>
<organism evidence="2 3">
    <name type="scientific">Tenebrio molitor</name>
    <name type="common">Yellow mealworm beetle</name>
    <dbReference type="NCBI Taxonomy" id="7067"/>
    <lineage>
        <taxon>Eukaryota</taxon>
        <taxon>Metazoa</taxon>
        <taxon>Ecdysozoa</taxon>
        <taxon>Arthropoda</taxon>
        <taxon>Hexapoda</taxon>
        <taxon>Insecta</taxon>
        <taxon>Pterygota</taxon>
        <taxon>Neoptera</taxon>
        <taxon>Endopterygota</taxon>
        <taxon>Coleoptera</taxon>
        <taxon>Polyphaga</taxon>
        <taxon>Cucujiformia</taxon>
        <taxon>Tenebrionidae</taxon>
        <taxon>Tenebrio</taxon>
    </lineage>
</organism>
<reference evidence="2" key="1">
    <citation type="journal article" date="2020" name="J Insects Food Feed">
        <title>The yellow mealworm (Tenebrio molitor) genome: a resource for the emerging insects as food and feed industry.</title>
        <authorList>
            <person name="Eriksson T."/>
            <person name="Andere A."/>
            <person name="Kelstrup H."/>
            <person name="Emery V."/>
            <person name="Picard C."/>
        </authorList>
    </citation>
    <scope>NUCLEOTIDE SEQUENCE</scope>
    <source>
        <strain evidence="2">Stoneville</strain>
        <tissue evidence="2">Whole head</tissue>
    </source>
</reference>